<dbReference type="STRING" id="22663.A0A2I0J355"/>
<dbReference type="InterPro" id="IPR044595">
    <property type="entry name" value="KMD1-4"/>
</dbReference>
<comment type="caution">
    <text evidence="2">The sequence shown here is derived from an EMBL/GenBank/DDBJ whole genome shotgun (WGS) entry which is preliminary data.</text>
</comment>
<gene>
    <name evidence="2" type="ORF">CRG98_028977</name>
</gene>
<name>A0A2I0J355_PUNGR</name>
<dbReference type="SMART" id="SM00612">
    <property type="entry name" value="Kelch"/>
    <property type="match status" value="1"/>
</dbReference>
<dbReference type="GO" id="GO:0080037">
    <property type="term" value="P:negative regulation of cytokinin-activated signaling pathway"/>
    <property type="evidence" value="ECO:0007669"/>
    <property type="project" value="InterPro"/>
</dbReference>
<evidence type="ECO:0000313" key="3">
    <source>
        <dbReference type="Proteomes" id="UP000233551"/>
    </source>
</evidence>
<dbReference type="PANTHER" id="PTHR46407:SF3">
    <property type="entry name" value="OS02G0208700 PROTEIN"/>
    <property type="match status" value="1"/>
</dbReference>
<proteinExistence type="predicted"/>
<dbReference type="Pfam" id="PF00646">
    <property type="entry name" value="F-box"/>
    <property type="match status" value="1"/>
</dbReference>
<sequence>MELIRSLKLREVHSEETIELIPGLPNEIARECLHQVPRQQFGLAASVSKAWRMVMQSLDRRKVLVVLSVSRRQSNLPRGCDDYFLAVFNPLSGRWSALPPIPHSKFGLPSFCQLAAVGSDLVVLGGSDYVRARGMLSNNWATFFRSVYIYSFKSSRWQRGRDMPGRVRTDFCCASDGVRMVYVVGGWCRTSDLSKSAMAYDVQTDQWFTLPDMARGWNGTCKATFQHGNLQVIRSLEFDKYDPLQRRAEDGVGRETVEAFDPVKWCWEPVEELADRVLQDTTLYPGTFVEGNDITESTYMCVKGNAIAAWTSSGWQAVAELPIPSFMSVQVVRWDGKLMVFGWNYDDLGSHRRLRAYSLDLKTNLWSRLEIPKAFSAVFGSYLYTFESTGFTYTSLRIANYKSFTRASSRSLAGIPLRKGNVTAACAYTSFGWRVVTDFPDFFVHTASGGKANPKLIDHLIWGVGAAAARVPIPRGTQT</sequence>
<evidence type="ECO:0000313" key="2">
    <source>
        <dbReference type="EMBL" id="PKI50665.1"/>
    </source>
</evidence>
<dbReference type="PANTHER" id="PTHR46407">
    <property type="entry name" value="OS02G0208700 PROTEIN"/>
    <property type="match status" value="1"/>
</dbReference>
<dbReference type="InterPro" id="IPR001810">
    <property type="entry name" value="F-box_dom"/>
</dbReference>
<keyword evidence="3" id="KW-1185">Reference proteome</keyword>
<dbReference type="InterPro" id="IPR015915">
    <property type="entry name" value="Kelch-typ_b-propeller"/>
</dbReference>
<dbReference type="EMBL" id="PGOL01002090">
    <property type="protein sequence ID" value="PKI50665.1"/>
    <property type="molecule type" value="Genomic_DNA"/>
</dbReference>
<dbReference type="SUPFAM" id="SSF50965">
    <property type="entry name" value="Galactose oxidase, central domain"/>
    <property type="match status" value="1"/>
</dbReference>
<accession>A0A2I0J355</accession>
<feature type="domain" description="F-box" evidence="1">
    <location>
        <begin position="22"/>
        <end position="60"/>
    </location>
</feature>
<dbReference type="GO" id="GO:2000762">
    <property type="term" value="P:regulation of phenylpropanoid metabolic process"/>
    <property type="evidence" value="ECO:0007669"/>
    <property type="project" value="InterPro"/>
</dbReference>
<dbReference type="Proteomes" id="UP000233551">
    <property type="component" value="Unassembled WGS sequence"/>
</dbReference>
<dbReference type="Gene3D" id="2.120.10.80">
    <property type="entry name" value="Kelch-type beta propeller"/>
    <property type="match status" value="1"/>
</dbReference>
<dbReference type="InterPro" id="IPR011043">
    <property type="entry name" value="Gal_Oxase/kelch_b-propeller"/>
</dbReference>
<dbReference type="Pfam" id="PF01344">
    <property type="entry name" value="Kelch_1"/>
    <property type="match status" value="2"/>
</dbReference>
<protein>
    <recommendedName>
        <fullName evidence="1">F-box domain-containing protein</fullName>
    </recommendedName>
</protein>
<dbReference type="AlphaFoldDB" id="A0A2I0J355"/>
<organism evidence="2 3">
    <name type="scientific">Punica granatum</name>
    <name type="common">Pomegranate</name>
    <dbReference type="NCBI Taxonomy" id="22663"/>
    <lineage>
        <taxon>Eukaryota</taxon>
        <taxon>Viridiplantae</taxon>
        <taxon>Streptophyta</taxon>
        <taxon>Embryophyta</taxon>
        <taxon>Tracheophyta</taxon>
        <taxon>Spermatophyta</taxon>
        <taxon>Magnoliopsida</taxon>
        <taxon>eudicotyledons</taxon>
        <taxon>Gunneridae</taxon>
        <taxon>Pentapetalae</taxon>
        <taxon>rosids</taxon>
        <taxon>malvids</taxon>
        <taxon>Myrtales</taxon>
        <taxon>Lythraceae</taxon>
        <taxon>Punica</taxon>
    </lineage>
</organism>
<evidence type="ECO:0000259" key="1">
    <source>
        <dbReference type="Pfam" id="PF00646"/>
    </source>
</evidence>
<reference evidence="2 3" key="1">
    <citation type="submission" date="2017-11" db="EMBL/GenBank/DDBJ databases">
        <title>De-novo sequencing of pomegranate (Punica granatum L.) genome.</title>
        <authorList>
            <person name="Akparov Z."/>
            <person name="Amiraslanov A."/>
            <person name="Hajiyeva S."/>
            <person name="Abbasov M."/>
            <person name="Kaur K."/>
            <person name="Hamwieh A."/>
            <person name="Solovyev V."/>
            <person name="Salamov A."/>
            <person name="Braich B."/>
            <person name="Kosarev P."/>
            <person name="Mahmoud A."/>
            <person name="Hajiyev E."/>
            <person name="Babayeva S."/>
            <person name="Izzatullayeva V."/>
            <person name="Mammadov A."/>
            <person name="Mammadov A."/>
            <person name="Sharifova S."/>
            <person name="Ojaghi J."/>
            <person name="Eynullazada K."/>
            <person name="Bayramov B."/>
            <person name="Abdulazimova A."/>
            <person name="Shahmuradov I."/>
        </authorList>
    </citation>
    <scope>NUCLEOTIDE SEQUENCE [LARGE SCALE GENOMIC DNA]</scope>
    <source>
        <strain evidence="3">cv. AG2017</strain>
        <tissue evidence="2">Leaf</tissue>
    </source>
</reference>
<dbReference type="InterPro" id="IPR006652">
    <property type="entry name" value="Kelch_1"/>
</dbReference>